<dbReference type="GO" id="GO:0004792">
    <property type="term" value="F:thiosulfate-cyanide sulfurtransferase activity"/>
    <property type="evidence" value="ECO:0007669"/>
    <property type="project" value="InterPro"/>
</dbReference>
<dbReference type="CDD" id="cd01449">
    <property type="entry name" value="TST_Repeat_2"/>
    <property type="match status" value="1"/>
</dbReference>
<sequence length="274" mass="30443">MATPLPRLLEPSELEALLGREDLVIVDLCKPDLYARSHVPGALHLKGTQLMSNTPPALGIHPSFAEIESLLSYIGINPSKHVVIYDDEGGGWAGRLAWILDLVGLHQWSYLNGGIVSWIKEGHITQKETNLPNRSDPQIGSDFANLSATIGADQIINQLGCPNFAIWDARRLEEYTGEITRANRGGHIPGAINLEWIELIDQKNNLRIKQNAQNILDDCGLTKEKIIATHCQLHQRSSFTYMVARILGYEKITGYGGSWAEWGNLDHTPIEYGF</sequence>
<dbReference type="PANTHER" id="PTHR43855">
    <property type="entry name" value="THIOSULFATE SULFURTRANSFERASE"/>
    <property type="match status" value="1"/>
</dbReference>
<dbReference type="PANTHER" id="PTHR43855:SF1">
    <property type="entry name" value="THIOSULFATE SULFURTRANSFERASE"/>
    <property type="match status" value="1"/>
</dbReference>
<dbReference type="CDD" id="cd01448">
    <property type="entry name" value="TST_Repeat_1"/>
    <property type="match status" value="1"/>
</dbReference>
<feature type="domain" description="Rhodanese" evidence="2">
    <location>
        <begin position="160"/>
        <end position="271"/>
    </location>
</feature>
<dbReference type="InterPro" id="IPR036873">
    <property type="entry name" value="Rhodanese-like_dom_sf"/>
</dbReference>
<dbReference type="SUPFAM" id="SSF52821">
    <property type="entry name" value="Rhodanese/Cell cycle control phosphatase"/>
    <property type="match status" value="2"/>
</dbReference>
<dbReference type="EMBL" id="SHBP01000001">
    <property type="protein sequence ID" value="RZO22913.1"/>
    <property type="molecule type" value="Genomic_DNA"/>
</dbReference>
<dbReference type="Proteomes" id="UP000315889">
    <property type="component" value="Unassembled WGS sequence"/>
</dbReference>
<dbReference type="PROSITE" id="PS50206">
    <property type="entry name" value="RHODANESE_3"/>
    <property type="match status" value="2"/>
</dbReference>
<protein>
    <submittedName>
        <fullName evidence="3">Sulfurtransferase</fullName>
    </submittedName>
</protein>
<dbReference type="InterPro" id="IPR051126">
    <property type="entry name" value="Thiosulfate_sulfurtransferase"/>
</dbReference>
<dbReference type="SMART" id="SM00450">
    <property type="entry name" value="RHOD"/>
    <property type="match status" value="2"/>
</dbReference>
<dbReference type="PROSITE" id="PS00380">
    <property type="entry name" value="RHODANESE_1"/>
    <property type="match status" value="1"/>
</dbReference>
<organism evidence="3 4">
    <name type="scientific">SAR92 clade bacterium</name>
    <dbReference type="NCBI Taxonomy" id="2315479"/>
    <lineage>
        <taxon>Bacteria</taxon>
        <taxon>Pseudomonadati</taxon>
        <taxon>Pseudomonadota</taxon>
        <taxon>Gammaproteobacteria</taxon>
        <taxon>Cellvibrionales</taxon>
        <taxon>Porticoccaceae</taxon>
        <taxon>SAR92 clade</taxon>
    </lineage>
</organism>
<reference evidence="3 4" key="1">
    <citation type="submission" date="2019-02" db="EMBL/GenBank/DDBJ databases">
        <title>Prokaryotic population dynamics and viral predation in marine succession experiment using metagenomics: the confinement effect.</title>
        <authorList>
            <person name="Haro-Moreno J.M."/>
            <person name="Rodriguez-Valera F."/>
            <person name="Lopez-Perez M."/>
        </authorList>
    </citation>
    <scope>NUCLEOTIDE SEQUENCE [LARGE SCALE GENOMIC DNA]</scope>
    <source>
        <strain evidence="3">MED-G170</strain>
    </source>
</reference>
<evidence type="ECO:0000313" key="4">
    <source>
        <dbReference type="Proteomes" id="UP000315889"/>
    </source>
</evidence>
<comment type="caution">
    <text evidence="3">The sequence shown here is derived from an EMBL/GenBank/DDBJ whole genome shotgun (WGS) entry which is preliminary data.</text>
</comment>
<dbReference type="AlphaFoldDB" id="A0A520MNW3"/>
<accession>A0A520MNW3</accession>
<dbReference type="Pfam" id="PF00581">
    <property type="entry name" value="Rhodanese"/>
    <property type="match status" value="2"/>
</dbReference>
<feature type="domain" description="Rhodanese" evidence="2">
    <location>
        <begin position="19"/>
        <end position="127"/>
    </location>
</feature>
<evidence type="ECO:0000313" key="3">
    <source>
        <dbReference type="EMBL" id="RZO22913.1"/>
    </source>
</evidence>
<gene>
    <name evidence="3" type="ORF">EVB03_00700</name>
</gene>
<proteinExistence type="predicted"/>
<dbReference type="InterPro" id="IPR001763">
    <property type="entry name" value="Rhodanese-like_dom"/>
</dbReference>
<dbReference type="InterPro" id="IPR001307">
    <property type="entry name" value="Thiosulphate_STrfase_CS"/>
</dbReference>
<evidence type="ECO:0000256" key="1">
    <source>
        <dbReference type="ARBA" id="ARBA00022737"/>
    </source>
</evidence>
<evidence type="ECO:0000259" key="2">
    <source>
        <dbReference type="PROSITE" id="PS50206"/>
    </source>
</evidence>
<keyword evidence="1" id="KW-0677">Repeat</keyword>
<dbReference type="Gene3D" id="3.40.250.10">
    <property type="entry name" value="Rhodanese-like domain"/>
    <property type="match status" value="2"/>
</dbReference>
<keyword evidence="3" id="KW-0808">Transferase</keyword>
<name>A0A520MNW3_9GAMM</name>